<dbReference type="EMBL" id="MFZF01000007">
    <property type="protein sequence ID" value="OGK17007.1"/>
    <property type="molecule type" value="Genomic_DNA"/>
</dbReference>
<gene>
    <name evidence="6" type="ORF">A2690_02445</name>
</gene>
<dbReference type="InterPro" id="IPR036138">
    <property type="entry name" value="PBP_dimer_sf"/>
</dbReference>
<evidence type="ECO:0008006" key="8">
    <source>
        <dbReference type="Google" id="ProtNLM"/>
    </source>
</evidence>
<dbReference type="Gene3D" id="3.90.1310.10">
    <property type="entry name" value="Penicillin-binding protein 2a (Domain 2)"/>
    <property type="match status" value="1"/>
</dbReference>
<dbReference type="Gene3D" id="3.40.710.10">
    <property type="entry name" value="DD-peptidase/beta-lactamase superfamily"/>
    <property type="match status" value="1"/>
</dbReference>
<dbReference type="Pfam" id="PF00905">
    <property type="entry name" value="Transpeptidase"/>
    <property type="match status" value="1"/>
</dbReference>
<evidence type="ECO:0000259" key="5">
    <source>
        <dbReference type="Pfam" id="PF03717"/>
    </source>
</evidence>
<proteinExistence type="predicted"/>
<keyword evidence="2 3" id="KW-0472">Membrane</keyword>
<reference evidence="6 7" key="1">
    <citation type="journal article" date="2016" name="Nat. Commun.">
        <title>Thousands of microbial genomes shed light on interconnected biogeochemical processes in an aquifer system.</title>
        <authorList>
            <person name="Anantharaman K."/>
            <person name="Brown C.T."/>
            <person name="Hug L.A."/>
            <person name="Sharon I."/>
            <person name="Castelle C.J."/>
            <person name="Probst A.J."/>
            <person name="Thomas B.C."/>
            <person name="Singh A."/>
            <person name="Wilkins M.J."/>
            <person name="Karaoz U."/>
            <person name="Brodie E.L."/>
            <person name="Williams K.H."/>
            <person name="Hubbard S.S."/>
            <person name="Banfield J.F."/>
        </authorList>
    </citation>
    <scope>NUCLEOTIDE SEQUENCE [LARGE SCALE GENOMIC DNA]</scope>
</reference>
<dbReference type="SUPFAM" id="SSF56601">
    <property type="entry name" value="beta-lactamase/transpeptidase-like"/>
    <property type="match status" value="1"/>
</dbReference>
<comment type="subcellular location">
    <subcellularLocation>
        <location evidence="1">Membrane</location>
    </subcellularLocation>
</comment>
<evidence type="ECO:0000256" key="2">
    <source>
        <dbReference type="ARBA" id="ARBA00023136"/>
    </source>
</evidence>
<dbReference type="Proteomes" id="UP000178372">
    <property type="component" value="Unassembled WGS sequence"/>
</dbReference>
<dbReference type="GO" id="GO:0071555">
    <property type="term" value="P:cell wall organization"/>
    <property type="evidence" value="ECO:0007669"/>
    <property type="project" value="TreeGrafter"/>
</dbReference>
<protein>
    <recommendedName>
        <fullName evidence="8">Penicillin-binding protein transpeptidase domain-containing protein</fullName>
    </recommendedName>
</protein>
<dbReference type="PANTHER" id="PTHR30627">
    <property type="entry name" value="PEPTIDOGLYCAN D,D-TRANSPEPTIDASE"/>
    <property type="match status" value="1"/>
</dbReference>
<dbReference type="InterPro" id="IPR005311">
    <property type="entry name" value="PBP_dimer"/>
</dbReference>
<dbReference type="InterPro" id="IPR001460">
    <property type="entry name" value="PCN-bd_Tpept"/>
</dbReference>
<dbReference type="GO" id="GO:0008658">
    <property type="term" value="F:penicillin binding"/>
    <property type="evidence" value="ECO:0007669"/>
    <property type="project" value="InterPro"/>
</dbReference>
<feature type="domain" description="Penicillin-binding protein transpeptidase" evidence="4">
    <location>
        <begin position="236"/>
        <end position="539"/>
    </location>
</feature>
<feature type="transmembrane region" description="Helical" evidence="3">
    <location>
        <begin position="7"/>
        <end position="28"/>
    </location>
</feature>
<dbReference type="PANTHER" id="PTHR30627:SF1">
    <property type="entry name" value="PEPTIDOGLYCAN D,D-TRANSPEPTIDASE FTSI"/>
    <property type="match status" value="1"/>
</dbReference>
<comment type="caution">
    <text evidence="6">The sequence shown here is derived from an EMBL/GenBank/DDBJ whole genome shotgun (WGS) entry which is preliminary data.</text>
</comment>
<dbReference type="AlphaFoldDB" id="A0A1F7GDQ6"/>
<feature type="domain" description="Penicillin-binding protein dimerisation" evidence="5">
    <location>
        <begin position="44"/>
        <end position="192"/>
    </location>
</feature>
<evidence type="ECO:0000256" key="3">
    <source>
        <dbReference type="SAM" id="Phobius"/>
    </source>
</evidence>
<dbReference type="InterPro" id="IPR012338">
    <property type="entry name" value="Beta-lactam/transpept-like"/>
</dbReference>
<dbReference type="GO" id="GO:0005886">
    <property type="term" value="C:plasma membrane"/>
    <property type="evidence" value="ECO:0007669"/>
    <property type="project" value="TreeGrafter"/>
</dbReference>
<sequence length="553" mass="61673">MRNIQLFFWSFIILLIIIIGKLGLIQLFSSDDYASNIYLQTERIAPKRGEIFDRHADPLVLNKTYYKLIANPRSIKNKHEVIAKLNSLLSIGQSTLEAKLLNNRQWVPVAGGLDLSKKRNIEKLKIQGLLFEEEERRFYPESSTSAHLLGFVGKDERASDIGYFGIEGYFNKDLSGLPGLIKTERDVFGKPIFVGVQEVVKGENGRDLYLTIDKTVQILVKKHLKTAVEKYQAESGCAVVLEPYSGAVIAISCLPDYDPENYSKFSADLFINTAVSVSFEPGSIFKPLIMAAALNEKKVKPSTKINETGPVAIGSYTIANWDSKYKGVLTMEDVIKYSSNIGMVKVASRMKKETIQKYLKNYGFGEKTGIDLQGEASGLVKNEKSWYPIDSATVAFGQGIAVTPIQMIRAFASLVNGGWMVKPYTVMEIKSDSQKKLIKSQRIKRVISEKTSRQIKKMLAAAIEHGEVKWKIPKGYTFGGKTGTAQIPVEGHYDPTKTIASFVGFVPLNKPRFIALIALKKPTTSQWGSETAAPVFFDIARELLVYYSMPPDK</sequence>
<keyword evidence="3" id="KW-0812">Transmembrane</keyword>
<dbReference type="InterPro" id="IPR050515">
    <property type="entry name" value="Beta-lactam/transpept"/>
</dbReference>
<keyword evidence="3" id="KW-1133">Transmembrane helix</keyword>
<dbReference type="SUPFAM" id="SSF56519">
    <property type="entry name" value="Penicillin binding protein dimerisation domain"/>
    <property type="match status" value="1"/>
</dbReference>
<dbReference type="Gene3D" id="3.30.450.330">
    <property type="match status" value="1"/>
</dbReference>
<evidence type="ECO:0000256" key="1">
    <source>
        <dbReference type="ARBA" id="ARBA00004370"/>
    </source>
</evidence>
<evidence type="ECO:0000259" key="4">
    <source>
        <dbReference type="Pfam" id="PF00905"/>
    </source>
</evidence>
<organism evidence="6 7">
    <name type="scientific">Candidatus Roizmanbacteria bacterium RIFCSPHIGHO2_01_FULL_39_12b</name>
    <dbReference type="NCBI Taxonomy" id="1802030"/>
    <lineage>
        <taxon>Bacteria</taxon>
        <taxon>Candidatus Roizmaniibacteriota</taxon>
    </lineage>
</organism>
<evidence type="ECO:0000313" key="6">
    <source>
        <dbReference type="EMBL" id="OGK17007.1"/>
    </source>
</evidence>
<name>A0A1F7GDQ6_9BACT</name>
<accession>A0A1F7GDQ6</accession>
<dbReference type="Pfam" id="PF03717">
    <property type="entry name" value="PBP_dimer"/>
    <property type="match status" value="1"/>
</dbReference>
<evidence type="ECO:0000313" key="7">
    <source>
        <dbReference type="Proteomes" id="UP000178372"/>
    </source>
</evidence>